<dbReference type="EMBL" id="AP026801">
    <property type="protein sequence ID" value="BDR57232.1"/>
    <property type="molecule type" value="Genomic_DNA"/>
</dbReference>
<dbReference type="KEGG" id="xak:KIMC2_17940"/>
<dbReference type="RefSeq" id="WP_317696145.1">
    <property type="nucleotide sequence ID" value="NZ_AP026801.1"/>
</dbReference>
<dbReference type="AlphaFoldDB" id="A0AAU9CTA0"/>
<dbReference type="Proteomes" id="UP001321804">
    <property type="component" value="Chromosome"/>
</dbReference>
<accession>A0AAU9CTA0</accession>
<dbReference type="PANTHER" id="PTHR39203:SF1">
    <property type="entry name" value="CYTOPLASMIC PROTEIN"/>
    <property type="match status" value="1"/>
</dbReference>
<evidence type="ECO:0000313" key="3">
    <source>
        <dbReference type="Proteomes" id="UP001321804"/>
    </source>
</evidence>
<dbReference type="InterPro" id="IPR015947">
    <property type="entry name" value="PUA-like_sf"/>
</dbReference>
<dbReference type="SUPFAM" id="SSF88697">
    <property type="entry name" value="PUA domain-like"/>
    <property type="match status" value="1"/>
</dbReference>
<dbReference type="PANTHER" id="PTHR39203">
    <property type="entry name" value="CYTOPLASMIC PROTEIN-RELATED"/>
    <property type="match status" value="1"/>
</dbReference>
<evidence type="ECO:0000259" key="1">
    <source>
        <dbReference type="SMART" id="SM01022"/>
    </source>
</evidence>
<dbReference type="Gene3D" id="3.10.400.10">
    <property type="entry name" value="Sulfate adenylyltransferase"/>
    <property type="match status" value="1"/>
</dbReference>
<dbReference type="CDD" id="cd06553">
    <property type="entry name" value="ASCH_Ef3133_like"/>
    <property type="match status" value="1"/>
</dbReference>
<reference evidence="2 3" key="1">
    <citation type="journal article" date="2023" name="Microbiol. Spectr.">
        <title>Symbiosis of Carpenter Bees with Uncharacterized Lactic Acid Bacteria Showing NAD Auxotrophy.</title>
        <authorList>
            <person name="Kawasaki S."/>
            <person name="Ozawa K."/>
            <person name="Mori T."/>
            <person name="Yamamoto A."/>
            <person name="Ito M."/>
            <person name="Ohkuma M."/>
            <person name="Sakamoto M."/>
            <person name="Matsutani M."/>
        </authorList>
    </citation>
    <scope>NUCLEOTIDE SEQUENCE [LARGE SCALE GENOMIC DNA]</scope>
    <source>
        <strain evidence="2 3">KimC2</strain>
    </source>
</reference>
<feature type="domain" description="ASCH" evidence="1">
    <location>
        <begin position="25"/>
        <end position="144"/>
    </location>
</feature>
<dbReference type="InterPro" id="IPR009326">
    <property type="entry name" value="DUF984"/>
</dbReference>
<proteinExistence type="predicted"/>
<dbReference type="SMART" id="SM01022">
    <property type="entry name" value="ASCH"/>
    <property type="match status" value="1"/>
</dbReference>
<organism evidence="2 3">
    <name type="scientific">Xylocopilactobacillus apis</name>
    <dbReference type="NCBI Taxonomy" id="2932183"/>
    <lineage>
        <taxon>Bacteria</taxon>
        <taxon>Bacillati</taxon>
        <taxon>Bacillota</taxon>
        <taxon>Bacilli</taxon>
        <taxon>Lactobacillales</taxon>
        <taxon>Lactobacillaceae</taxon>
        <taxon>Xylocopilactobacillus</taxon>
    </lineage>
</organism>
<dbReference type="PIRSF" id="PIRSF021320">
    <property type="entry name" value="DUF984"/>
    <property type="match status" value="1"/>
</dbReference>
<dbReference type="InterPro" id="IPR007374">
    <property type="entry name" value="ASCH_domain"/>
</dbReference>
<protein>
    <submittedName>
        <fullName evidence="2">RNA-binding protein</fullName>
    </submittedName>
</protein>
<name>A0AAU9CTA0_9LACO</name>
<gene>
    <name evidence="2" type="ORF">KIMC2_17940</name>
</gene>
<keyword evidence="3" id="KW-1185">Reference proteome</keyword>
<dbReference type="Pfam" id="PF04266">
    <property type="entry name" value="ASCH"/>
    <property type="match status" value="1"/>
</dbReference>
<evidence type="ECO:0000313" key="2">
    <source>
        <dbReference type="EMBL" id="BDR57232.1"/>
    </source>
</evidence>
<sequence>MNEIEKYWQVFADKNKLTNAAYEAWAFGDNPKTADELAKLVLEGKKTATSSRFVKGDKLPQVGEYNIILDGQGHPVCITQTLSVEIMPFKNVSAEHAYLEGEDDRTLASWRNVHRDFFTRECLDEGKTFTEEIPCVCEVFKAIRDNA</sequence>